<evidence type="ECO:0000256" key="1">
    <source>
        <dbReference type="SAM" id="Phobius"/>
    </source>
</evidence>
<proteinExistence type="predicted"/>
<reference evidence="2" key="1">
    <citation type="submission" date="2021-01" db="EMBL/GenBank/DDBJ databases">
        <title>Genomic Encyclopedia of Type Strains, Phase IV (KMG-IV): sequencing the most valuable type-strain genomes for metagenomic binning, comparative biology and taxonomic classification.</title>
        <authorList>
            <person name="Goeker M."/>
        </authorList>
    </citation>
    <scope>NUCLEOTIDE SEQUENCE</scope>
    <source>
        <strain evidence="2">DSM 25523</strain>
    </source>
</reference>
<dbReference type="Proteomes" id="UP000717624">
    <property type="component" value="Unassembled WGS sequence"/>
</dbReference>
<evidence type="ECO:0000313" key="3">
    <source>
        <dbReference type="Proteomes" id="UP000717624"/>
    </source>
</evidence>
<feature type="transmembrane region" description="Helical" evidence="1">
    <location>
        <begin position="20"/>
        <end position="38"/>
    </location>
</feature>
<organism evidence="2 3">
    <name type="scientific">Brevibacillus fulvus</name>
    <dbReference type="NCBI Taxonomy" id="1125967"/>
    <lineage>
        <taxon>Bacteria</taxon>
        <taxon>Bacillati</taxon>
        <taxon>Bacillota</taxon>
        <taxon>Bacilli</taxon>
        <taxon>Bacillales</taxon>
        <taxon>Paenibacillaceae</taxon>
        <taxon>Brevibacillus</taxon>
    </lineage>
</organism>
<dbReference type="RefSeq" id="WP_204516852.1">
    <property type="nucleotide sequence ID" value="NZ_BAABIN010000015.1"/>
</dbReference>
<gene>
    <name evidence="2" type="ORF">JOD01_000710</name>
</gene>
<protein>
    <submittedName>
        <fullName evidence="2">Uncharacterized protein</fullName>
    </submittedName>
</protein>
<keyword evidence="3" id="KW-1185">Reference proteome</keyword>
<dbReference type="EMBL" id="JAFBEB010000002">
    <property type="protein sequence ID" value="MBM7589112.1"/>
    <property type="molecule type" value="Genomic_DNA"/>
</dbReference>
<keyword evidence="1" id="KW-1133">Transmembrane helix</keyword>
<keyword evidence="1" id="KW-0472">Membrane</keyword>
<sequence>MDHAWKKLNATLYNLSHDYLLITIAGVLFFLIQAYIGYRTYQHYNRKLDKLEKKLDEIRSRLK</sequence>
<evidence type="ECO:0000313" key="2">
    <source>
        <dbReference type="EMBL" id="MBM7589112.1"/>
    </source>
</evidence>
<name>A0A939BR18_9BACL</name>
<comment type="caution">
    <text evidence="2">The sequence shown here is derived from an EMBL/GenBank/DDBJ whole genome shotgun (WGS) entry which is preliminary data.</text>
</comment>
<dbReference type="AlphaFoldDB" id="A0A939BR18"/>
<keyword evidence="1" id="KW-0812">Transmembrane</keyword>
<accession>A0A939BR18</accession>